<evidence type="ECO:0000256" key="2">
    <source>
        <dbReference type="ARBA" id="ARBA00005887"/>
    </source>
</evidence>
<evidence type="ECO:0000259" key="11">
    <source>
        <dbReference type="PROSITE" id="PS50125"/>
    </source>
</evidence>
<organism evidence="12 13">
    <name type="scientific">Leptonema illini</name>
    <dbReference type="NCBI Taxonomy" id="183"/>
    <lineage>
        <taxon>Bacteria</taxon>
        <taxon>Pseudomonadati</taxon>
        <taxon>Spirochaetota</taxon>
        <taxon>Spirochaetia</taxon>
        <taxon>Leptospirales</taxon>
        <taxon>Leptospiraceae</taxon>
        <taxon>Leptonema</taxon>
    </lineage>
</organism>
<feature type="transmembrane region" description="Helical" evidence="10">
    <location>
        <begin position="231"/>
        <end position="252"/>
    </location>
</feature>
<dbReference type="SUPFAM" id="SSF55073">
    <property type="entry name" value="Nucleotide cyclase"/>
    <property type="match status" value="1"/>
</dbReference>
<dbReference type="AlphaFoldDB" id="A0A833GZR2"/>
<dbReference type="SMART" id="SM00044">
    <property type="entry name" value="CYCc"/>
    <property type="match status" value="1"/>
</dbReference>
<evidence type="ECO:0000256" key="9">
    <source>
        <dbReference type="ARBA" id="ARBA00023239"/>
    </source>
</evidence>
<dbReference type="PROSITE" id="PS50125">
    <property type="entry name" value="GUANYLATE_CYCLASE_2"/>
    <property type="match status" value="1"/>
</dbReference>
<dbReference type="PROSITE" id="PS00452">
    <property type="entry name" value="GUANYLATE_CYCLASE_1"/>
    <property type="match status" value="1"/>
</dbReference>
<evidence type="ECO:0000256" key="6">
    <source>
        <dbReference type="ARBA" id="ARBA00022989"/>
    </source>
</evidence>
<keyword evidence="8 10" id="KW-0924">Ammonia transport</keyword>
<proteinExistence type="inferred from homology"/>
<dbReference type="NCBIfam" id="TIGR00836">
    <property type="entry name" value="amt"/>
    <property type="match status" value="1"/>
</dbReference>
<dbReference type="PANTHER" id="PTHR11730">
    <property type="entry name" value="AMMONIUM TRANSPORTER"/>
    <property type="match status" value="1"/>
</dbReference>
<dbReference type="InterPro" id="IPR001054">
    <property type="entry name" value="A/G_cyclase"/>
</dbReference>
<dbReference type="InterPro" id="IPR001905">
    <property type="entry name" value="Ammonium_transpt"/>
</dbReference>
<feature type="transmembrane region" description="Helical" evidence="10">
    <location>
        <begin position="160"/>
        <end position="180"/>
    </location>
</feature>
<reference evidence="12 13" key="1">
    <citation type="submission" date="2019-10" db="EMBL/GenBank/DDBJ databases">
        <title>Extracellular Electron Transfer in a Candidatus Methanoperedens spp. Enrichment Culture.</title>
        <authorList>
            <person name="Berger S."/>
            <person name="Rangel Shaw D."/>
            <person name="Berben T."/>
            <person name="In 'T Zandt M."/>
            <person name="Frank J."/>
            <person name="Reimann J."/>
            <person name="Jetten M.S.M."/>
            <person name="Welte C.U."/>
        </authorList>
    </citation>
    <scope>NUCLEOTIDE SEQUENCE [LARGE SCALE GENOMIC DNA]</scope>
    <source>
        <strain evidence="12">SB12</strain>
    </source>
</reference>
<comment type="caution">
    <text evidence="12">The sequence shown here is derived from an EMBL/GenBank/DDBJ whole genome shotgun (WGS) entry which is preliminary data.</text>
</comment>
<feature type="transmembrane region" description="Helical" evidence="10">
    <location>
        <begin position="93"/>
        <end position="112"/>
    </location>
</feature>
<dbReference type="GO" id="GO:0005886">
    <property type="term" value="C:plasma membrane"/>
    <property type="evidence" value="ECO:0007669"/>
    <property type="project" value="UniProtKB-SubCell"/>
</dbReference>
<evidence type="ECO:0000256" key="10">
    <source>
        <dbReference type="RuleBase" id="RU362002"/>
    </source>
</evidence>
<keyword evidence="5" id="KW-0547">Nucleotide-binding</keyword>
<dbReference type="GO" id="GO:0004016">
    <property type="term" value="F:adenylate cyclase activity"/>
    <property type="evidence" value="ECO:0007669"/>
    <property type="project" value="UniProtKB-ARBA"/>
</dbReference>
<dbReference type="EMBL" id="WBUI01000017">
    <property type="protein sequence ID" value="KAB2930836.1"/>
    <property type="molecule type" value="Genomic_DNA"/>
</dbReference>
<feature type="transmembrane region" description="Helical" evidence="10">
    <location>
        <begin position="201"/>
        <end position="219"/>
    </location>
</feature>
<dbReference type="GO" id="GO:0097272">
    <property type="term" value="P:ammonium homeostasis"/>
    <property type="evidence" value="ECO:0007669"/>
    <property type="project" value="TreeGrafter"/>
</dbReference>
<dbReference type="PROSITE" id="PS01219">
    <property type="entry name" value="AMMONIUM_TRANSP"/>
    <property type="match status" value="1"/>
</dbReference>
<dbReference type="GO" id="GO:0008519">
    <property type="term" value="F:ammonium channel activity"/>
    <property type="evidence" value="ECO:0007669"/>
    <property type="project" value="InterPro"/>
</dbReference>
<evidence type="ECO:0000256" key="4">
    <source>
        <dbReference type="ARBA" id="ARBA00022692"/>
    </source>
</evidence>
<accession>A0A833GZR2</accession>
<evidence type="ECO:0000256" key="5">
    <source>
        <dbReference type="ARBA" id="ARBA00022741"/>
    </source>
</evidence>
<dbReference type="GO" id="GO:0035556">
    <property type="term" value="P:intracellular signal transduction"/>
    <property type="evidence" value="ECO:0007669"/>
    <property type="project" value="InterPro"/>
</dbReference>
<feature type="domain" description="Guanylate cyclase" evidence="11">
    <location>
        <begin position="505"/>
        <end position="632"/>
    </location>
</feature>
<dbReference type="InterPro" id="IPR018047">
    <property type="entry name" value="Ammonium_transpt_CS"/>
</dbReference>
<dbReference type="CDD" id="cd07302">
    <property type="entry name" value="CHD"/>
    <property type="match status" value="1"/>
</dbReference>
<dbReference type="PANTHER" id="PTHR11730:SF6">
    <property type="entry name" value="AMMONIUM TRANSPORTER"/>
    <property type="match status" value="1"/>
</dbReference>
<keyword evidence="9" id="KW-0456">Lyase</keyword>
<evidence type="ECO:0000256" key="1">
    <source>
        <dbReference type="ARBA" id="ARBA00004141"/>
    </source>
</evidence>
<keyword evidence="4 10" id="KW-0812">Transmembrane</keyword>
<dbReference type="GO" id="GO:0000166">
    <property type="term" value="F:nucleotide binding"/>
    <property type="evidence" value="ECO:0007669"/>
    <property type="project" value="UniProtKB-KW"/>
</dbReference>
<comment type="similarity">
    <text evidence="2 10">Belongs to the ammonia transporter channel (TC 1.A.11.2) family.</text>
</comment>
<dbReference type="Proteomes" id="UP000460298">
    <property type="component" value="Unassembled WGS sequence"/>
</dbReference>
<dbReference type="Pfam" id="PF00211">
    <property type="entry name" value="Guanylate_cyc"/>
    <property type="match status" value="1"/>
</dbReference>
<feature type="transmembrane region" description="Helical" evidence="10">
    <location>
        <begin position="351"/>
        <end position="373"/>
    </location>
</feature>
<feature type="transmembrane region" description="Helical" evidence="10">
    <location>
        <begin position="49"/>
        <end position="73"/>
    </location>
</feature>
<dbReference type="InterPro" id="IPR018297">
    <property type="entry name" value="A/G_cyclase_CS"/>
</dbReference>
<keyword evidence="6 10" id="KW-1133">Transmembrane helix</keyword>
<evidence type="ECO:0000313" key="12">
    <source>
        <dbReference type="EMBL" id="KAB2930836.1"/>
    </source>
</evidence>
<dbReference type="Gene3D" id="3.30.70.1230">
    <property type="entry name" value="Nucleotide cyclase"/>
    <property type="match status" value="1"/>
</dbReference>
<gene>
    <name evidence="12" type="primary">amt</name>
    <name evidence="12" type="ORF">F9K24_15340</name>
</gene>
<evidence type="ECO:0000256" key="8">
    <source>
        <dbReference type="ARBA" id="ARBA00023177"/>
    </source>
</evidence>
<dbReference type="InterPro" id="IPR024041">
    <property type="entry name" value="NH4_transpt_AmtB-like_dom"/>
</dbReference>
<sequence>MDRSAADILWILISAGLVLLMQAGFLAIESGLTRSKNSINVAIKNITDFGVAAIFFWVAGFALMFGTSVAGVFGSDHFLLSWSPSDMWTPAFFVFQLAFAGTSATIVSGAVAERFRFQAYIITTALISCVIYPLAGHWAWGSAYGPATPGWLESLGFVDFAGSTIVHSVGGWVSLAALLVTGPRSGRFVEGQPPRIINGSNLPMAMLGGIILWVGWVGFNGGSTLALDMRIAGIIANTVLALGAGLVTSLLLTWLRLGFAEATAPLNGSLAGLVAVTAGAHALSPVSALFVGAVAGLLVMPTISLLERLRIDDAVGAVPVHLISGIWGTLAVGLFGDAAALGTGLGRLEQIGVQLTGIVAIGIWAFGFSYLLLKGIDRFFPLRVTLEDEKAGLNISEHRASTDLVDLLVVMEQQKHSGDLSSDVPVEPFTEVGQIAEMYNSVLHRVRSTLQENEEARLEIGKAYEKAQEEHKRAESLLLNILPPTIAEQLKSRSGIIANSFSSATVLFADIVGFTQLASKYSPEVLVRMLNRIFSAFDATLDRLGLEKIKTIGDSYMAVAGLPNERPDHAAVVVEFALRIQEIMKKFRFRDDSIIEMRVGISSGPVVAGIIGTKRFIYDLWGETVNLASRMESAGLPGEVQISEETARLLENRFAIEERGLLDLKGIGERRAFLVRGRREG</sequence>
<feature type="transmembrane region" description="Helical" evidence="10">
    <location>
        <begin position="264"/>
        <end position="283"/>
    </location>
</feature>
<keyword evidence="7 10" id="KW-0472">Membrane</keyword>
<feature type="transmembrane region" description="Helical" evidence="10">
    <location>
        <begin position="289"/>
        <end position="306"/>
    </location>
</feature>
<dbReference type="Gene3D" id="1.10.3430.10">
    <property type="entry name" value="Ammonium transporter AmtB like domains"/>
    <property type="match status" value="1"/>
</dbReference>
<feature type="transmembrane region" description="Helical" evidence="10">
    <location>
        <begin position="6"/>
        <end position="28"/>
    </location>
</feature>
<evidence type="ECO:0000256" key="3">
    <source>
        <dbReference type="ARBA" id="ARBA00022448"/>
    </source>
</evidence>
<feature type="transmembrane region" description="Helical" evidence="10">
    <location>
        <begin position="318"/>
        <end position="339"/>
    </location>
</feature>
<dbReference type="InterPro" id="IPR029787">
    <property type="entry name" value="Nucleotide_cyclase"/>
</dbReference>
<dbReference type="Pfam" id="PF00909">
    <property type="entry name" value="Ammonium_transp"/>
    <property type="match status" value="1"/>
</dbReference>
<comment type="subcellular location">
    <subcellularLocation>
        <location evidence="10">Cell membrane</location>
        <topology evidence="10">Multi-pass membrane protein</topology>
    </subcellularLocation>
    <subcellularLocation>
        <location evidence="1">Membrane</location>
        <topology evidence="1">Multi-pass membrane protein</topology>
    </subcellularLocation>
</comment>
<dbReference type="InterPro" id="IPR029020">
    <property type="entry name" value="Ammonium/urea_transptr"/>
</dbReference>
<keyword evidence="3 10" id="KW-0813">Transport</keyword>
<feature type="transmembrane region" description="Helical" evidence="10">
    <location>
        <begin position="119"/>
        <end position="140"/>
    </location>
</feature>
<dbReference type="SUPFAM" id="SSF111352">
    <property type="entry name" value="Ammonium transporter"/>
    <property type="match status" value="1"/>
</dbReference>
<evidence type="ECO:0000256" key="7">
    <source>
        <dbReference type="ARBA" id="ARBA00023136"/>
    </source>
</evidence>
<dbReference type="GO" id="GO:0009190">
    <property type="term" value="P:cyclic nucleotide biosynthetic process"/>
    <property type="evidence" value="ECO:0007669"/>
    <property type="project" value="InterPro"/>
</dbReference>
<evidence type="ECO:0000313" key="13">
    <source>
        <dbReference type="Proteomes" id="UP000460298"/>
    </source>
</evidence>
<name>A0A833GZR2_9LEPT</name>
<protein>
    <recommendedName>
        <fullName evidence="10">Ammonium transporter</fullName>
    </recommendedName>
</protein>